<sequence length="241" mass="27713">MPIPIPTVPKIYYEDDDRDRLFNYHPDFHPEDAPDNKEKWIDLVEYLQDNRTLFLFQELKNEVTNQIIGLMLYLDFEEEATIRLYINSPGGSILNALALQNSIWSLSSPIQTLGIGRVASMAAVVLASGDKKRRVAFPSTRIMVHIPRPKKKPHKKKKQKEKPNPRDKYYAAEAVISNAIHQDKLTLRLATFFSHVSGRSVDRIFEELSQDVFMSAEEAKDFGLIDRIVEPKPETETETEN</sequence>
<feature type="region of interest" description="Disordered" evidence="3">
    <location>
        <begin position="147"/>
        <end position="167"/>
    </location>
</feature>
<dbReference type="Gene3D" id="3.90.226.10">
    <property type="entry name" value="2-enoyl-CoA Hydratase, Chain A, domain 1"/>
    <property type="match status" value="1"/>
</dbReference>
<reference evidence="4" key="2">
    <citation type="submission" date="2017-08" db="EMBL/GenBank/DDBJ databases">
        <authorList>
            <person name="Knox E.B."/>
        </authorList>
    </citation>
    <scope>NUCLEOTIDE SEQUENCE</scope>
</reference>
<dbReference type="GO" id="GO:0004176">
    <property type="term" value="F:ATP-dependent peptidase activity"/>
    <property type="evidence" value="ECO:0007669"/>
    <property type="project" value="InterPro"/>
</dbReference>
<name>A0A291F1E8_9ASTR</name>
<comment type="similarity">
    <text evidence="1 2">Belongs to the peptidase S14 family.</text>
</comment>
<dbReference type="AlphaFoldDB" id="A0A291F1E8"/>
<dbReference type="GeneID" id="34728273"/>
<dbReference type="PANTHER" id="PTHR10381">
    <property type="entry name" value="ATP-DEPENDENT CLP PROTEASE PROTEOLYTIC SUBUNIT"/>
    <property type="match status" value="1"/>
</dbReference>
<accession>A0A291F1E8</accession>
<keyword evidence="4" id="KW-0378">Hydrolase</keyword>
<evidence type="ECO:0000256" key="2">
    <source>
        <dbReference type="RuleBase" id="RU003567"/>
    </source>
</evidence>
<dbReference type="SUPFAM" id="SSF52096">
    <property type="entry name" value="ClpP/crotonase"/>
    <property type="match status" value="1"/>
</dbReference>
<dbReference type="GO" id="GO:0051117">
    <property type="term" value="F:ATPase binding"/>
    <property type="evidence" value="ECO:0007669"/>
    <property type="project" value="TreeGrafter"/>
</dbReference>
<keyword evidence="4" id="KW-0645">Protease</keyword>
<dbReference type="InterPro" id="IPR001907">
    <property type="entry name" value="ClpP"/>
</dbReference>
<dbReference type="PANTHER" id="PTHR10381:SF11">
    <property type="entry name" value="ATP-DEPENDENT CLP PROTEASE PROTEOLYTIC SUBUNIT, MITOCHONDRIAL"/>
    <property type="match status" value="1"/>
</dbReference>
<feature type="compositionally biased region" description="Basic residues" evidence="3">
    <location>
        <begin position="147"/>
        <end position="160"/>
    </location>
</feature>
<reference evidence="4" key="1">
    <citation type="journal article" date="2014" name="Proc. Natl. Acad. Sci. U.S.A.">
        <title>The dynamic history of plastid genomes in the Campanulaceae sensu lato is unique among angiosperms.</title>
        <authorList>
            <person name="Knox E.B."/>
        </authorList>
    </citation>
    <scope>NUCLEOTIDE SEQUENCE</scope>
</reference>
<geneLocation type="plastid" evidence="4"/>
<dbReference type="GO" id="GO:0006515">
    <property type="term" value="P:protein quality control for misfolded or incompletely synthesized proteins"/>
    <property type="evidence" value="ECO:0007669"/>
    <property type="project" value="TreeGrafter"/>
</dbReference>
<dbReference type="GO" id="GO:0009368">
    <property type="term" value="C:endopeptidase Clp complex"/>
    <property type="evidence" value="ECO:0007669"/>
    <property type="project" value="TreeGrafter"/>
</dbReference>
<keyword evidence="4" id="KW-0934">Plastid</keyword>
<dbReference type="Pfam" id="PF00574">
    <property type="entry name" value="CLP_protease"/>
    <property type="match status" value="2"/>
</dbReference>
<organism evidence="4">
    <name type="scientific">Monopsis flava</name>
    <dbReference type="NCBI Taxonomy" id="2041137"/>
    <lineage>
        <taxon>Eukaryota</taxon>
        <taxon>Viridiplantae</taxon>
        <taxon>Streptophyta</taxon>
        <taxon>Embryophyta</taxon>
        <taxon>Tracheophyta</taxon>
        <taxon>Spermatophyta</taxon>
        <taxon>Magnoliopsida</taxon>
        <taxon>eudicotyledons</taxon>
        <taxon>Gunneridae</taxon>
        <taxon>Pentapetalae</taxon>
        <taxon>asterids</taxon>
        <taxon>campanulids</taxon>
        <taxon>Asterales</taxon>
        <taxon>Campanulaceae</taxon>
        <taxon>Monopsis</taxon>
    </lineage>
</organism>
<dbReference type="InterPro" id="IPR029045">
    <property type="entry name" value="ClpP/crotonase-like_dom_sf"/>
</dbReference>
<gene>
    <name evidence="4" type="primary">clpP</name>
    <name evidence="4" type="ORF">Mo_fla1Pt0578</name>
</gene>
<proteinExistence type="inferred from homology"/>
<dbReference type="RefSeq" id="YP_009435854.1">
    <property type="nucleotide sequence ID" value="NC_036083.1"/>
</dbReference>
<protein>
    <recommendedName>
        <fullName evidence="2">ATP-dependent Clp protease proteolytic subunit</fullName>
    </recommendedName>
</protein>
<evidence type="ECO:0000313" key="4">
    <source>
        <dbReference type="EMBL" id="ATG25945.1"/>
    </source>
</evidence>
<evidence type="ECO:0000256" key="3">
    <source>
        <dbReference type="SAM" id="MobiDB-lite"/>
    </source>
</evidence>
<dbReference type="CDD" id="cd07017">
    <property type="entry name" value="S14_ClpP_2"/>
    <property type="match status" value="1"/>
</dbReference>
<dbReference type="GO" id="GO:0004252">
    <property type="term" value="F:serine-type endopeptidase activity"/>
    <property type="evidence" value="ECO:0007669"/>
    <property type="project" value="InterPro"/>
</dbReference>
<dbReference type="GO" id="GO:0009532">
    <property type="term" value="C:plastid stroma"/>
    <property type="evidence" value="ECO:0007669"/>
    <property type="project" value="UniProtKB-ARBA"/>
</dbReference>
<dbReference type="PRINTS" id="PR00127">
    <property type="entry name" value="CLPPROTEASEP"/>
</dbReference>
<dbReference type="EMBL" id="MF770617">
    <property type="protein sequence ID" value="ATG25945.1"/>
    <property type="molecule type" value="Genomic_DNA"/>
</dbReference>
<evidence type="ECO:0000256" key="1">
    <source>
        <dbReference type="ARBA" id="ARBA00007039"/>
    </source>
</evidence>
<dbReference type="InterPro" id="IPR023562">
    <property type="entry name" value="ClpP/TepA"/>
</dbReference>